<dbReference type="SUPFAM" id="SSF50199">
    <property type="entry name" value="Staphylococcal nuclease"/>
    <property type="match status" value="1"/>
</dbReference>
<name>A0ABU8C063_9RHOB</name>
<dbReference type="SMART" id="SM00318">
    <property type="entry name" value="SNc"/>
    <property type="match status" value="1"/>
</dbReference>
<evidence type="ECO:0000259" key="1">
    <source>
        <dbReference type="PROSITE" id="PS50830"/>
    </source>
</evidence>
<organism evidence="2 3">
    <name type="scientific">Gemmobacter denitrificans</name>
    <dbReference type="NCBI Taxonomy" id="3123040"/>
    <lineage>
        <taxon>Bacteria</taxon>
        <taxon>Pseudomonadati</taxon>
        <taxon>Pseudomonadota</taxon>
        <taxon>Alphaproteobacteria</taxon>
        <taxon>Rhodobacterales</taxon>
        <taxon>Paracoccaceae</taxon>
        <taxon>Gemmobacter</taxon>
    </lineage>
</organism>
<proteinExistence type="predicted"/>
<accession>A0ABU8C063</accession>
<dbReference type="InterPro" id="IPR016071">
    <property type="entry name" value="Staphylococal_nuclease_OB-fold"/>
</dbReference>
<dbReference type="RefSeq" id="WP_335425387.1">
    <property type="nucleotide sequence ID" value="NZ_JBALHR010000022.1"/>
</dbReference>
<reference evidence="2" key="1">
    <citation type="submission" date="2024-02" db="EMBL/GenBank/DDBJ databases">
        <title>Genome sequences of strain Gemmobacter sp. JM10B15.</title>
        <authorList>
            <person name="Zhang M."/>
        </authorList>
    </citation>
    <scope>NUCLEOTIDE SEQUENCE</scope>
    <source>
        <strain evidence="2">JM10B15</strain>
    </source>
</reference>
<gene>
    <name evidence="2" type="ORF">V6590_19510</name>
</gene>
<dbReference type="Gene3D" id="2.40.50.90">
    <property type="match status" value="1"/>
</dbReference>
<protein>
    <submittedName>
        <fullName evidence="2">Thermonuclease family protein</fullName>
    </submittedName>
</protein>
<dbReference type="Proteomes" id="UP001431963">
    <property type="component" value="Unassembled WGS sequence"/>
</dbReference>
<dbReference type="PANTHER" id="PTHR12302:SF26">
    <property type="entry name" value="BLR1266 PROTEIN"/>
    <property type="match status" value="1"/>
</dbReference>
<keyword evidence="3" id="KW-1185">Reference proteome</keyword>
<comment type="caution">
    <text evidence="2">The sequence shown here is derived from an EMBL/GenBank/DDBJ whole genome shotgun (WGS) entry which is preliminary data.</text>
</comment>
<dbReference type="Pfam" id="PF00565">
    <property type="entry name" value="SNase"/>
    <property type="match status" value="1"/>
</dbReference>
<evidence type="ECO:0000313" key="3">
    <source>
        <dbReference type="Proteomes" id="UP001431963"/>
    </source>
</evidence>
<dbReference type="PANTHER" id="PTHR12302">
    <property type="entry name" value="EBNA2 BINDING PROTEIN P100"/>
    <property type="match status" value="1"/>
</dbReference>
<dbReference type="PROSITE" id="PS50830">
    <property type="entry name" value="TNASE_3"/>
    <property type="match status" value="1"/>
</dbReference>
<evidence type="ECO:0000313" key="2">
    <source>
        <dbReference type="EMBL" id="MEH7830344.1"/>
    </source>
</evidence>
<sequence>MNTIPSAILLIAALATPTGSISGEVIQGVATVVDADTIEIHGKRIRLNAVDAIEAQQRCARPDGSQWNCGKDAAFALADKIGRSVIACRVVDVDRYSRSVAICATSDDEDLGGWLVESGWALAYRRYGPQYVDAEARAKAAGLGIWQSTFVLPWDWRKGLR</sequence>
<dbReference type="EMBL" id="JBALHR010000022">
    <property type="protein sequence ID" value="MEH7830344.1"/>
    <property type="molecule type" value="Genomic_DNA"/>
</dbReference>
<dbReference type="InterPro" id="IPR035437">
    <property type="entry name" value="SNase_OB-fold_sf"/>
</dbReference>
<feature type="domain" description="TNase-like" evidence="1">
    <location>
        <begin position="23"/>
        <end position="148"/>
    </location>
</feature>